<evidence type="ECO:0008006" key="5">
    <source>
        <dbReference type="Google" id="ProtNLM"/>
    </source>
</evidence>
<keyword evidence="4" id="KW-1185">Reference proteome</keyword>
<keyword evidence="2" id="KW-0472">Membrane</keyword>
<evidence type="ECO:0000256" key="2">
    <source>
        <dbReference type="SAM" id="Phobius"/>
    </source>
</evidence>
<dbReference type="PANTHER" id="PTHR35792:SF1">
    <property type="entry name" value="SLL0268 PROTEIN"/>
    <property type="match status" value="1"/>
</dbReference>
<sequence>MSKDSINSKDFLIGTLIGGIVGATTALFLAPKSGKELRDNIGEQAVIVKEKTGKITNDAREKSNEFAALAKEKSANLTQVVSEQSTQIMNKVRDLKSSKDQNGEQTENNPEDVKLNLAPEATSDDPQLNSSVQSPVNETGQQASGSTQHAEELKKQVNKEIEESKEAFSEKK</sequence>
<reference evidence="3 4" key="1">
    <citation type="submission" date="2019-11" db="EMBL/GenBank/DDBJ databases">
        <title>Bacillus idriensis genome.</title>
        <authorList>
            <person name="Konopka E.N."/>
            <person name="Newman J.D."/>
        </authorList>
    </citation>
    <scope>NUCLEOTIDE SEQUENCE [LARGE SCALE GENOMIC DNA]</scope>
    <source>
        <strain evidence="3 4">DSM 19097</strain>
    </source>
</reference>
<proteinExistence type="predicted"/>
<dbReference type="InterPro" id="IPR024623">
    <property type="entry name" value="YtxH"/>
</dbReference>
<name>A0A6I2MHL2_9BACI</name>
<feature type="region of interest" description="Disordered" evidence="1">
    <location>
        <begin position="88"/>
        <end position="172"/>
    </location>
</feature>
<accession>A0A6I2MHL2</accession>
<feature type="compositionally biased region" description="Basic and acidic residues" evidence="1">
    <location>
        <begin position="91"/>
        <end position="102"/>
    </location>
</feature>
<feature type="compositionally biased region" description="Polar residues" evidence="1">
    <location>
        <begin position="124"/>
        <end position="148"/>
    </location>
</feature>
<feature type="compositionally biased region" description="Basic and acidic residues" evidence="1">
    <location>
        <begin position="149"/>
        <end position="172"/>
    </location>
</feature>
<keyword evidence="2" id="KW-1133">Transmembrane helix</keyword>
<evidence type="ECO:0000313" key="4">
    <source>
        <dbReference type="Proteomes" id="UP000441585"/>
    </source>
</evidence>
<dbReference type="InterPro" id="IPR052928">
    <property type="entry name" value="Desiccation-related_membrane"/>
</dbReference>
<comment type="caution">
    <text evidence="3">The sequence shown here is derived from an EMBL/GenBank/DDBJ whole genome shotgun (WGS) entry which is preliminary data.</text>
</comment>
<dbReference type="AlphaFoldDB" id="A0A6I2MHL2"/>
<keyword evidence="2" id="KW-0812">Transmembrane</keyword>
<dbReference type="PANTHER" id="PTHR35792">
    <property type="entry name" value="GENERAL STRESS PROTEIN"/>
    <property type="match status" value="1"/>
</dbReference>
<protein>
    <recommendedName>
        <fullName evidence="5">YtxH domain-containing protein</fullName>
    </recommendedName>
</protein>
<organism evidence="3 4">
    <name type="scientific">Metabacillus idriensis</name>
    <dbReference type="NCBI Taxonomy" id="324768"/>
    <lineage>
        <taxon>Bacteria</taxon>
        <taxon>Bacillati</taxon>
        <taxon>Bacillota</taxon>
        <taxon>Bacilli</taxon>
        <taxon>Bacillales</taxon>
        <taxon>Bacillaceae</taxon>
        <taxon>Metabacillus</taxon>
    </lineage>
</organism>
<dbReference type="EMBL" id="WKKF01000004">
    <property type="protein sequence ID" value="MRX55323.1"/>
    <property type="molecule type" value="Genomic_DNA"/>
</dbReference>
<dbReference type="Pfam" id="PF12732">
    <property type="entry name" value="YtxH"/>
    <property type="match status" value="1"/>
</dbReference>
<evidence type="ECO:0000313" key="3">
    <source>
        <dbReference type="EMBL" id="MRX55323.1"/>
    </source>
</evidence>
<feature type="transmembrane region" description="Helical" evidence="2">
    <location>
        <begin position="12"/>
        <end position="30"/>
    </location>
</feature>
<dbReference type="Proteomes" id="UP000441585">
    <property type="component" value="Unassembled WGS sequence"/>
</dbReference>
<gene>
    <name evidence="3" type="ORF">GJU41_15270</name>
</gene>
<dbReference type="RefSeq" id="WP_070876542.1">
    <property type="nucleotide sequence ID" value="NZ_CAJFZX010000001.1"/>
</dbReference>
<evidence type="ECO:0000256" key="1">
    <source>
        <dbReference type="SAM" id="MobiDB-lite"/>
    </source>
</evidence>